<gene>
    <name evidence="5" type="ORF">GCM10022216_28210</name>
</gene>
<feature type="chain" id="PRO_5045825162" description="DUF4349 domain-containing protein" evidence="3">
    <location>
        <begin position="19"/>
        <end position="304"/>
    </location>
</feature>
<dbReference type="Proteomes" id="UP001500101">
    <property type="component" value="Unassembled WGS sequence"/>
</dbReference>
<evidence type="ECO:0000256" key="2">
    <source>
        <dbReference type="SAM" id="Phobius"/>
    </source>
</evidence>
<dbReference type="EMBL" id="BAAAZI010000011">
    <property type="protein sequence ID" value="GAA4144814.1"/>
    <property type="molecule type" value="Genomic_DNA"/>
</dbReference>
<evidence type="ECO:0000256" key="1">
    <source>
        <dbReference type="SAM" id="Coils"/>
    </source>
</evidence>
<feature type="coiled-coil region" evidence="1">
    <location>
        <begin position="180"/>
        <end position="223"/>
    </location>
</feature>
<keyword evidence="3" id="KW-0732">Signal</keyword>
<feature type="domain" description="DUF4349" evidence="4">
    <location>
        <begin position="80"/>
        <end position="286"/>
    </location>
</feature>
<evidence type="ECO:0000313" key="6">
    <source>
        <dbReference type="Proteomes" id="UP001500101"/>
    </source>
</evidence>
<dbReference type="RefSeq" id="WP_344675424.1">
    <property type="nucleotide sequence ID" value="NZ_BAAAZI010000011.1"/>
</dbReference>
<dbReference type="InterPro" id="IPR025645">
    <property type="entry name" value="DUF4349"/>
</dbReference>
<dbReference type="Pfam" id="PF14257">
    <property type="entry name" value="DUF4349"/>
    <property type="match status" value="1"/>
</dbReference>
<evidence type="ECO:0000259" key="4">
    <source>
        <dbReference type="Pfam" id="PF14257"/>
    </source>
</evidence>
<keyword evidence="1" id="KW-0175">Coiled coil</keyword>
<keyword evidence="2" id="KW-0472">Membrane</keyword>
<dbReference type="Gene3D" id="1.10.287.1490">
    <property type="match status" value="1"/>
</dbReference>
<comment type="caution">
    <text evidence="5">The sequence shown here is derived from an EMBL/GenBank/DDBJ whole genome shotgun (WGS) entry which is preliminary data.</text>
</comment>
<proteinExistence type="predicted"/>
<feature type="transmembrane region" description="Helical" evidence="2">
    <location>
        <begin position="261"/>
        <end position="287"/>
    </location>
</feature>
<feature type="signal peptide" evidence="3">
    <location>
        <begin position="1"/>
        <end position="18"/>
    </location>
</feature>
<reference evidence="6" key="1">
    <citation type="journal article" date="2019" name="Int. J. Syst. Evol. Microbiol.">
        <title>The Global Catalogue of Microorganisms (GCM) 10K type strain sequencing project: providing services to taxonomists for standard genome sequencing and annotation.</title>
        <authorList>
            <consortium name="The Broad Institute Genomics Platform"/>
            <consortium name="The Broad Institute Genome Sequencing Center for Infectious Disease"/>
            <person name="Wu L."/>
            <person name="Ma J."/>
        </authorList>
    </citation>
    <scope>NUCLEOTIDE SEQUENCE [LARGE SCALE GENOMIC DNA]</scope>
    <source>
        <strain evidence="6">JCM 16704</strain>
    </source>
</reference>
<protein>
    <recommendedName>
        <fullName evidence="4">DUF4349 domain-containing protein</fullName>
    </recommendedName>
</protein>
<accession>A0ABP7Z0F3</accession>
<sequence>MKRTTIALALSFVLLASASCNQSREQEVSMPEMDYAVSENKDSNVAPKSIRLKGSDAAAAASVAPAEKTIERSQTVNKPKIIREGNISIESKDVKTSKKNLDQQLKQMGGYYERESANTDNNNRISYDLVLRIPSDKLDGFLTSVENGKDKITSKSLTSEDVSLQYYDLESRLKSKRAYLERYQAMVSSAKNVKELLEIQEQIRQLQEEIDSSESVMRNLSGQVNYSSLRINLFDYQSNLPMGSNSFWSRVKSSFGFGGDLIANIVLGIIGLWPIFLIGSVVVFLILRWRNRRKVRFQSRNQSL</sequence>
<keyword evidence="6" id="KW-1185">Reference proteome</keyword>
<evidence type="ECO:0000256" key="3">
    <source>
        <dbReference type="SAM" id="SignalP"/>
    </source>
</evidence>
<dbReference type="PROSITE" id="PS51257">
    <property type="entry name" value="PROKAR_LIPOPROTEIN"/>
    <property type="match status" value="1"/>
</dbReference>
<name>A0ABP7Z0F3_9SPHI</name>
<evidence type="ECO:0000313" key="5">
    <source>
        <dbReference type="EMBL" id="GAA4144814.1"/>
    </source>
</evidence>
<organism evidence="5 6">
    <name type="scientific">Sphingobacterium kyonggiense</name>
    <dbReference type="NCBI Taxonomy" id="714075"/>
    <lineage>
        <taxon>Bacteria</taxon>
        <taxon>Pseudomonadati</taxon>
        <taxon>Bacteroidota</taxon>
        <taxon>Sphingobacteriia</taxon>
        <taxon>Sphingobacteriales</taxon>
        <taxon>Sphingobacteriaceae</taxon>
        <taxon>Sphingobacterium</taxon>
    </lineage>
</organism>
<keyword evidence="2" id="KW-0812">Transmembrane</keyword>
<keyword evidence="2" id="KW-1133">Transmembrane helix</keyword>